<feature type="region of interest" description="Disordered" evidence="1">
    <location>
        <begin position="253"/>
        <end position="287"/>
    </location>
</feature>
<keyword evidence="3" id="KW-1185">Reference proteome</keyword>
<gene>
    <name evidence="2" type="ORF">CPB84DRAFT_916297</name>
</gene>
<evidence type="ECO:0000256" key="1">
    <source>
        <dbReference type="SAM" id="MobiDB-lite"/>
    </source>
</evidence>
<protein>
    <recommendedName>
        <fullName evidence="4">HNH nuclease domain-containing protein</fullName>
    </recommendedName>
</protein>
<accession>A0A9P5NZ11</accession>
<dbReference type="Proteomes" id="UP000724874">
    <property type="component" value="Unassembled WGS sequence"/>
</dbReference>
<reference evidence="2" key="1">
    <citation type="submission" date="2020-11" db="EMBL/GenBank/DDBJ databases">
        <authorList>
            <consortium name="DOE Joint Genome Institute"/>
            <person name="Ahrendt S."/>
            <person name="Riley R."/>
            <person name="Andreopoulos W."/>
            <person name="LaButti K."/>
            <person name="Pangilinan J."/>
            <person name="Ruiz-duenas F.J."/>
            <person name="Barrasa J.M."/>
            <person name="Sanchez-Garcia M."/>
            <person name="Camarero S."/>
            <person name="Miyauchi S."/>
            <person name="Serrano A."/>
            <person name="Linde D."/>
            <person name="Babiker R."/>
            <person name="Drula E."/>
            <person name="Ayuso-Fernandez I."/>
            <person name="Pacheco R."/>
            <person name="Padilla G."/>
            <person name="Ferreira P."/>
            <person name="Barriuso J."/>
            <person name="Kellner H."/>
            <person name="Castanera R."/>
            <person name="Alfaro M."/>
            <person name="Ramirez L."/>
            <person name="Pisabarro A.G."/>
            <person name="Kuo A."/>
            <person name="Tritt A."/>
            <person name="Lipzen A."/>
            <person name="He G."/>
            <person name="Yan M."/>
            <person name="Ng V."/>
            <person name="Cullen D."/>
            <person name="Martin F."/>
            <person name="Rosso M.-N."/>
            <person name="Henrissat B."/>
            <person name="Hibbett D."/>
            <person name="Martinez A.T."/>
            <person name="Grigoriev I.V."/>
        </authorList>
    </citation>
    <scope>NUCLEOTIDE SEQUENCE</scope>
    <source>
        <strain evidence="2">AH 44721</strain>
    </source>
</reference>
<name>A0A9P5NZ11_GYMJU</name>
<comment type="caution">
    <text evidence="2">The sequence shown here is derived from an EMBL/GenBank/DDBJ whole genome shotgun (WGS) entry which is preliminary data.</text>
</comment>
<sequence>MSNDNSSPRAITHPYTHILFLIHHVLDSPPRESESEPESNQSLRVAPSRHIALLRFPHLHLHLHRSRRQQLALGPCLTLPLETLTELQFSRKPFKWIRYVMGAILGAQGDLSNSSSCDSYDAIDHDAALPSESTVLYYHTTDEEKLRMFPVDPNIYNDVPAHTSADFASSSSSSSSETTPRRSQFSSIVAERVGKHCVLTGLKEIVCDAVHLLPRSKGDLVCPRSPKPYLFLRISISQKSYSLPWRKYSTLPPTPATAADTLPGRASSRKSTASKMGSSSTSSLVGG</sequence>
<evidence type="ECO:0000313" key="2">
    <source>
        <dbReference type="EMBL" id="KAF8911439.1"/>
    </source>
</evidence>
<organism evidence="2 3">
    <name type="scientific">Gymnopilus junonius</name>
    <name type="common">Spectacular rustgill mushroom</name>
    <name type="synonym">Gymnopilus spectabilis subsp. junonius</name>
    <dbReference type="NCBI Taxonomy" id="109634"/>
    <lineage>
        <taxon>Eukaryota</taxon>
        <taxon>Fungi</taxon>
        <taxon>Dikarya</taxon>
        <taxon>Basidiomycota</taxon>
        <taxon>Agaricomycotina</taxon>
        <taxon>Agaricomycetes</taxon>
        <taxon>Agaricomycetidae</taxon>
        <taxon>Agaricales</taxon>
        <taxon>Agaricineae</taxon>
        <taxon>Hymenogastraceae</taxon>
        <taxon>Gymnopilus</taxon>
    </lineage>
</organism>
<dbReference type="OrthoDB" id="3269637at2759"/>
<proteinExistence type="predicted"/>
<evidence type="ECO:0000313" key="3">
    <source>
        <dbReference type="Proteomes" id="UP000724874"/>
    </source>
</evidence>
<dbReference type="AlphaFoldDB" id="A0A9P5NZ11"/>
<dbReference type="EMBL" id="JADNYJ010000004">
    <property type="protein sequence ID" value="KAF8911439.1"/>
    <property type="molecule type" value="Genomic_DNA"/>
</dbReference>
<feature type="compositionally biased region" description="Low complexity" evidence="1">
    <location>
        <begin position="256"/>
        <end position="287"/>
    </location>
</feature>
<evidence type="ECO:0008006" key="4">
    <source>
        <dbReference type="Google" id="ProtNLM"/>
    </source>
</evidence>